<feature type="compositionally biased region" description="Basic and acidic residues" evidence="1">
    <location>
        <begin position="86"/>
        <end position="98"/>
    </location>
</feature>
<evidence type="ECO:0000313" key="3">
    <source>
        <dbReference type="Proteomes" id="UP001479290"/>
    </source>
</evidence>
<evidence type="ECO:0000256" key="1">
    <source>
        <dbReference type="SAM" id="MobiDB-lite"/>
    </source>
</evidence>
<evidence type="ECO:0000313" key="2">
    <source>
        <dbReference type="EMBL" id="KAK9977713.1"/>
    </source>
</evidence>
<dbReference type="AlphaFoldDB" id="A0AAW2AX96"/>
<accession>A0AAW2AX96</accession>
<proteinExistence type="predicted"/>
<reference evidence="2 3" key="1">
    <citation type="submission" date="2024-05" db="EMBL/GenBank/DDBJ databases">
        <title>A high-quality chromosomal-level genome assembly of Topmouth culter (Culter alburnus).</title>
        <authorList>
            <person name="Zhao H."/>
        </authorList>
    </citation>
    <scope>NUCLEOTIDE SEQUENCE [LARGE SCALE GENOMIC DNA]</scope>
    <source>
        <strain evidence="2">CATC2023</strain>
        <tissue evidence="2">Muscle</tissue>
    </source>
</reference>
<feature type="compositionally biased region" description="Basic and acidic residues" evidence="1">
    <location>
        <begin position="45"/>
        <end position="54"/>
    </location>
</feature>
<keyword evidence="3" id="KW-1185">Reference proteome</keyword>
<feature type="compositionally biased region" description="Basic and acidic residues" evidence="1">
    <location>
        <begin position="65"/>
        <end position="77"/>
    </location>
</feature>
<dbReference type="EMBL" id="JAWDJR010000003">
    <property type="protein sequence ID" value="KAK9977713.1"/>
    <property type="molecule type" value="Genomic_DNA"/>
</dbReference>
<feature type="region of interest" description="Disordered" evidence="1">
    <location>
        <begin position="45"/>
        <end position="98"/>
    </location>
</feature>
<organism evidence="2 3">
    <name type="scientific">Culter alburnus</name>
    <name type="common">Topmouth culter</name>
    <dbReference type="NCBI Taxonomy" id="194366"/>
    <lineage>
        <taxon>Eukaryota</taxon>
        <taxon>Metazoa</taxon>
        <taxon>Chordata</taxon>
        <taxon>Craniata</taxon>
        <taxon>Vertebrata</taxon>
        <taxon>Euteleostomi</taxon>
        <taxon>Actinopterygii</taxon>
        <taxon>Neopterygii</taxon>
        <taxon>Teleostei</taxon>
        <taxon>Ostariophysi</taxon>
        <taxon>Cypriniformes</taxon>
        <taxon>Xenocyprididae</taxon>
        <taxon>Xenocypridinae</taxon>
        <taxon>Culter</taxon>
    </lineage>
</organism>
<name>A0AAW2AX96_CULAL</name>
<comment type="caution">
    <text evidence="2">The sequence shown here is derived from an EMBL/GenBank/DDBJ whole genome shotgun (WGS) entry which is preliminary data.</text>
</comment>
<dbReference type="Proteomes" id="UP001479290">
    <property type="component" value="Unassembled WGS sequence"/>
</dbReference>
<gene>
    <name evidence="2" type="ORF">ABG768_019513</name>
</gene>
<protein>
    <submittedName>
        <fullName evidence="2">Uncharacterized protein</fullName>
    </submittedName>
</protein>
<sequence length="136" mass="16458">MEQEQRQRLREARLQEQLRQQEPVSVIGGAVMVSLLEQMQIDKKVRKQEEERNKQRALSTQAAEHQQKINLEKRQQREAQLSQHCMQEEEAKKKMKRTDIEWRERQQFEQEKQDISREYDAKILKLEEQNENVGKS</sequence>